<accession>A0A6N2YWZ9</accession>
<dbReference type="InterPro" id="IPR007921">
    <property type="entry name" value="CHAP_dom"/>
</dbReference>
<dbReference type="SUPFAM" id="SSF54001">
    <property type="entry name" value="Cysteine proteinases"/>
    <property type="match status" value="1"/>
</dbReference>
<dbReference type="Gene3D" id="3.90.1720.10">
    <property type="entry name" value="endopeptidase domain like (from Nostoc punctiforme)"/>
    <property type="match status" value="1"/>
</dbReference>
<feature type="domain" description="Peptidase C51" evidence="1">
    <location>
        <begin position="1"/>
        <end position="133"/>
    </location>
</feature>
<gene>
    <name evidence="2" type="primary">ssaA2_1</name>
    <name evidence="2" type="ORF">SSLFYP27_00050</name>
</gene>
<name>A0A6N2YWZ9_STASI</name>
<evidence type="ECO:0000313" key="2">
    <source>
        <dbReference type="EMBL" id="VYT71564.1"/>
    </source>
</evidence>
<protein>
    <submittedName>
        <fullName evidence="2">Staphylococcal secretory antigen ssaA2</fullName>
    </submittedName>
</protein>
<dbReference type="AlphaFoldDB" id="A0A6N2YWZ9"/>
<organism evidence="2">
    <name type="scientific">Staphylococcus simulans</name>
    <dbReference type="NCBI Taxonomy" id="1286"/>
    <lineage>
        <taxon>Bacteria</taxon>
        <taxon>Bacillati</taxon>
        <taxon>Bacillota</taxon>
        <taxon>Bacilli</taxon>
        <taxon>Bacillales</taxon>
        <taxon>Staphylococcaceae</taxon>
        <taxon>Staphylococcus</taxon>
    </lineage>
</organism>
<evidence type="ECO:0000259" key="1">
    <source>
        <dbReference type="PROSITE" id="PS50911"/>
    </source>
</evidence>
<sequence length="133" mass="15137">MTHLHTVMVKMFYHNHNILNQVPFISTNKQIIYIHRGNVSYKRAADGNTISTFWGDAKNWASQAQADGFIVNNQPKKGAVFQTPLGVWGHVAYVERVNMDGSVFISEMNYIAPYIVSTRTISASEARNYNYIH</sequence>
<reference evidence="2" key="1">
    <citation type="submission" date="2019-11" db="EMBL/GenBank/DDBJ databases">
        <authorList>
            <person name="Feng L."/>
        </authorList>
    </citation>
    <scope>NUCLEOTIDE SEQUENCE</scope>
    <source>
        <strain evidence="2">SsimulansLFYP27</strain>
    </source>
</reference>
<proteinExistence type="predicted"/>
<dbReference type="PROSITE" id="PS50911">
    <property type="entry name" value="CHAP"/>
    <property type="match status" value="1"/>
</dbReference>
<dbReference type="InterPro" id="IPR038765">
    <property type="entry name" value="Papain-like_cys_pep_sf"/>
</dbReference>
<dbReference type="Pfam" id="PF05257">
    <property type="entry name" value="CHAP"/>
    <property type="match status" value="1"/>
</dbReference>
<dbReference type="EMBL" id="CACRUO010000012">
    <property type="protein sequence ID" value="VYT71564.1"/>
    <property type="molecule type" value="Genomic_DNA"/>
</dbReference>